<protein>
    <submittedName>
        <fullName evidence="1">Uncharacterized protein</fullName>
    </submittedName>
</protein>
<sequence>MQVVGDESVNTVNAAAVVLAAAAQSSAGLGRHDHQQRQLHDYTAAATKRRWWSWLAKPKLACFRPHGVQPRRIAAGDTSPQPGDARAAASAAYVHHAPPVHPVFAFVAPPSSPASSLFASGSPSPVLLLDGAAGTSPSIFAVGPYAHGPQQLVSPPVLYSTLTTEPSTAPRTPPVVTNPSSPEVPFARFLPSSSSSSSMAVGCEAGSLFHAYPGSPVPVGSTSPQLFRKLHRRNEGSLLDGHIPVATGGGELDFAAPDTARNECQGGRERDPDDDDDEVPKSGEFVFGNADGGSAPAEDVDGKNWRFFPMAEQGMI</sequence>
<name>A0ACD5WG72_AVESA</name>
<accession>A0ACD5WG72</accession>
<evidence type="ECO:0000313" key="2">
    <source>
        <dbReference type="Proteomes" id="UP001732700"/>
    </source>
</evidence>
<proteinExistence type="predicted"/>
<dbReference type="EnsemblPlants" id="AVESA.00010b.r2.4AG0627450.1">
    <property type="protein sequence ID" value="AVESA.00010b.r2.4AG0627450.1.CDS"/>
    <property type="gene ID" value="AVESA.00010b.r2.4AG0627450"/>
</dbReference>
<reference evidence="1" key="2">
    <citation type="submission" date="2025-09" db="UniProtKB">
        <authorList>
            <consortium name="EnsemblPlants"/>
        </authorList>
    </citation>
    <scope>IDENTIFICATION</scope>
</reference>
<evidence type="ECO:0000313" key="1">
    <source>
        <dbReference type="EnsemblPlants" id="AVESA.00010b.r2.4AG0627450.1.CDS"/>
    </source>
</evidence>
<keyword evidence="2" id="KW-1185">Reference proteome</keyword>
<reference evidence="1" key="1">
    <citation type="submission" date="2021-05" db="EMBL/GenBank/DDBJ databases">
        <authorList>
            <person name="Scholz U."/>
            <person name="Mascher M."/>
            <person name="Fiebig A."/>
        </authorList>
    </citation>
    <scope>NUCLEOTIDE SEQUENCE [LARGE SCALE GENOMIC DNA]</scope>
</reference>
<organism evidence="1 2">
    <name type="scientific">Avena sativa</name>
    <name type="common">Oat</name>
    <dbReference type="NCBI Taxonomy" id="4498"/>
    <lineage>
        <taxon>Eukaryota</taxon>
        <taxon>Viridiplantae</taxon>
        <taxon>Streptophyta</taxon>
        <taxon>Embryophyta</taxon>
        <taxon>Tracheophyta</taxon>
        <taxon>Spermatophyta</taxon>
        <taxon>Magnoliopsida</taxon>
        <taxon>Liliopsida</taxon>
        <taxon>Poales</taxon>
        <taxon>Poaceae</taxon>
        <taxon>BOP clade</taxon>
        <taxon>Pooideae</taxon>
        <taxon>Poodae</taxon>
        <taxon>Poeae</taxon>
        <taxon>Poeae Chloroplast Group 1 (Aveneae type)</taxon>
        <taxon>Aveninae</taxon>
        <taxon>Avena</taxon>
    </lineage>
</organism>
<dbReference type="Proteomes" id="UP001732700">
    <property type="component" value="Chromosome 4A"/>
</dbReference>